<dbReference type="EMBL" id="JAIWYP010000001">
    <property type="protein sequence ID" value="KAH3891613.1"/>
    <property type="molecule type" value="Genomic_DNA"/>
</dbReference>
<proteinExistence type="predicted"/>
<dbReference type="GO" id="GO:0007188">
    <property type="term" value="P:adenylate cyclase-modulating G protein-coupled receptor signaling pathway"/>
    <property type="evidence" value="ECO:0007669"/>
    <property type="project" value="TreeGrafter"/>
</dbReference>
<comment type="subcellular location">
    <subcellularLocation>
        <location evidence="1">Membrane</location>
        <topology evidence="1">Multi-pass membrane protein</topology>
    </subcellularLocation>
</comment>
<organism evidence="6 7">
    <name type="scientific">Dreissena polymorpha</name>
    <name type="common">Zebra mussel</name>
    <name type="synonym">Mytilus polymorpha</name>
    <dbReference type="NCBI Taxonomy" id="45954"/>
    <lineage>
        <taxon>Eukaryota</taxon>
        <taxon>Metazoa</taxon>
        <taxon>Spiralia</taxon>
        <taxon>Lophotrochozoa</taxon>
        <taxon>Mollusca</taxon>
        <taxon>Bivalvia</taxon>
        <taxon>Autobranchia</taxon>
        <taxon>Heteroconchia</taxon>
        <taxon>Euheterodonta</taxon>
        <taxon>Imparidentia</taxon>
        <taxon>Neoheterodontei</taxon>
        <taxon>Myida</taxon>
        <taxon>Dreissenoidea</taxon>
        <taxon>Dreissenidae</taxon>
        <taxon>Dreissena</taxon>
    </lineage>
</organism>
<gene>
    <name evidence="6" type="ORF">DPMN_015717</name>
</gene>
<dbReference type="GO" id="GO:0005886">
    <property type="term" value="C:plasma membrane"/>
    <property type="evidence" value="ECO:0007669"/>
    <property type="project" value="TreeGrafter"/>
</dbReference>
<dbReference type="Gene3D" id="1.20.1070.10">
    <property type="entry name" value="Rhodopsin 7-helix transmembrane proteins"/>
    <property type="match status" value="1"/>
</dbReference>
<comment type="caution">
    <text evidence="6">The sequence shown here is derived from an EMBL/GenBank/DDBJ whole genome shotgun (WGS) entry which is preliminary data.</text>
</comment>
<feature type="transmembrane region" description="Helical" evidence="5">
    <location>
        <begin position="22"/>
        <end position="44"/>
    </location>
</feature>
<name>A0A9D4S5U4_DREPO</name>
<evidence type="ECO:0000256" key="3">
    <source>
        <dbReference type="ARBA" id="ARBA00022989"/>
    </source>
</evidence>
<evidence type="ECO:0000256" key="4">
    <source>
        <dbReference type="ARBA" id="ARBA00023136"/>
    </source>
</evidence>
<dbReference type="InterPro" id="IPR000832">
    <property type="entry name" value="GPCR_2_secretin-like"/>
</dbReference>
<dbReference type="PANTHER" id="PTHR45620:SF42">
    <property type="entry name" value="G-PROTEIN COUPLED RECEPTOR SEB-2"/>
    <property type="match status" value="1"/>
</dbReference>
<protein>
    <recommendedName>
        <fullName evidence="8">G-protein coupled receptors family 2 profile 2 domain-containing protein</fullName>
    </recommendedName>
</protein>
<evidence type="ECO:0000313" key="7">
    <source>
        <dbReference type="Proteomes" id="UP000828390"/>
    </source>
</evidence>
<evidence type="ECO:0000313" key="6">
    <source>
        <dbReference type="EMBL" id="KAH3891613.1"/>
    </source>
</evidence>
<dbReference type="Proteomes" id="UP000828390">
    <property type="component" value="Unassembled WGS sequence"/>
</dbReference>
<reference evidence="6" key="2">
    <citation type="submission" date="2020-11" db="EMBL/GenBank/DDBJ databases">
        <authorList>
            <person name="McCartney M.A."/>
            <person name="Auch B."/>
            <person name="Kono T."/>
            <person name="Mallez S."/>
            <person name="Becker A."/>
            <person name="Gohl D.M."/>
            <person name="Silverstein K.A.T."/>
            <person name="Koren S."/>
            <person name="Bechman K.B."/>
            <person name="Herman A."/>
            <person name="Abrahante J.E."/>
            <person name="Garbe J."/>
        </authorList>
    </citation>
    <scope>NUCLEOTIDE SEQUENCE</scope>
    <source>
        <strain evidence="6">Duluth1</strain>
        <tissue evidence="6">Whole animal</tissue>
    </source>
</reference>
<dbReference type="PANTHER" id="PTHR45620">
    <property type="entry name" value="PDF RECEPTOR-LIKE PROTEIN-RELATED"/>
    <property type="match status" value="1"/>
</dbReference>
<evidence type="ECO:0008006" key="8">
    <source>
        <dbReference type="Google" id="ProtNLM"/>
    </source>
</evidence>
<keyword evidence="2 5" id="KW-0812">Transmembrane</keyword>
<feature type="transmembrane region" description="Helical" evidence="5">
    <location>
        <begin position="70"/>
        <end position="90"/>
    </location>
</feature>
<dbReference type="AlphaFoldDB" id="A0A9D4S5U4"/>
<accession>A0A9D4S5U4</accession>
<keyword evidence="3 5" id="KW-1133">Transmembrane helix</keyword>
<dbReference type="Pfam" id="PF00002">
    <property type="entry name" value="7tm_2"/>
    <property type="match status" value="1"/>
</dbReference>
<keyword evidence="4 5" id="KW-0472">Membrane</keyword>
<dbReference type="InterPro" id="IPR050332">
    <property type="entry name" value="GPCR_2"/>
</dbReference>
<evidence type="ECO:0000256" key="5">
    <source>
        <dbReference type="SAM" id="Phobius"/>
    </source>
</evidence>
<dbReference type="GO" id="GO:0008528">
    <property type="term" value="F:G protein-coupled peptide receptor activity"/>
    <property type="evidence" value="ECO:0007669"/>
    <property type="project" value="TreeGrafter"/>
</dbReference>
<reference evidence="6" key="1">
    <citation type="journal article" date="2019" name="bioRxiv">
        <title>The Genome of the Zebra Mussel, Dreissena polymorpha: A Resource for Invasive Species Research.</title>
        <authorList>
            <person name="McCartney M.A."/>
            <person name="Auch B."/>
            <person name="Kono T."/>
            <person name="Mallez S."/>
            <person name="Zhang Y."/>
            <person name="Obille A."/>
            <person name="Becker A."/>
            <person name="Abrahante J.E."/>
            <person name="Garbe J."/>
            <person name="Badalamenti J.P."/>
            <person name="Herman A."/>
            <person name="Mangelson H."/>
            <person name="Liachko I."/>
            <person name="Sullivan S."/>
            <person name="Sone E.D."/>
            <person name="Koren S."/>
            <person name="Silverstein K.A.T."/>
            <person name="Beckman K.B."/>
            <person name="Gohl D.M."/>
        </authorList>
    </citation>
    <scope>NUCLEOTIDE SEQUENCE</scope>
    <source>
        <strain evidence="6">Duluth1</strain>
        <tissue evidence="6">Whole animal</tissue>
    </source>
</reference>
<evidence type="ECO:0000256" key="1">
    <source>
        <dbReference type="ARBA" id="ARBA00004141"/>
    </source>
</evidence>
<sequence>MFDIAAAVHYCISTIQTTTKPALCVFSSFMVTSVLSLVWELLVYNDRVEHPWKDSFMVQNEDGCKVINILLRYATSANFFWMFCEGFYLFRLYT</sequence>
<evidence type="ECO:0000256" key="2">
    <source>
        <dbReference type="ARBA" id="ARBA00022692"/>
    </source>
</evidence>
<keyword evidence="7" id="KW-1185">Reference proteome</keyword>